<dbReference type="Pfam" id="PF01272">
    <property type="entry name" value="GreA_GreB"/>
    <property type="match status" value="1"/>
</dbReference>
<sequence>MSRAFVKEDGGGEALPERPVSAERNLVTRRGLALIELEAARQRAALAAASARGERDVVAAASRELRYWSARRASAEPVDPPQEGEAITFGMAVTLEDAAGRQRTFRIVGEDEADPKLGRIAWVSPVARALTGKWVGDEIELPAGTMEIVAVDRTAEPAPEATPD</sequence>
<dbReference type="GO" id="GO:0003677">
    <property type="term" value="F:DNA binding"/>
    <property type="evidence" value="ECO:0007669"/>
    <property type="project" value="InterPro"/>
</dbReference>
<proteinExistence type="predicted"/>
<dbReference type="PANTHER" id="PTHR30437:SF6">
    <property type="entry name" value="TRANSCRIPTION ELONGATION FACTOR GREB"/>
    <property type="match status" value="1"/>
</dbReference>
<dbReference type="PANTHER" id="PTHR30437">
    <property type="entry name" value="TRANSCRIPTION ELONGATION FACTOR GREA"/>
    <property type="match status" value="1"/>
</dbReference>
<evidence type="ECO:0000313" key="3">
    <source>
        <dbReference type="EMBL" id="MCS0493558.1"/>
    </source>
</evidence>
<dbReference type="InterPro" id="IPR036953">
    <property type="entry name" value="GreA/GreB_C_sf"/>
</dbReference>
<comment type="caution">
    <text evidence="3">The sequence shown here is derived from an EMBL/GenBank/DDBJ whole genome shotgun (WGS) entry which is preliminary data.</text>
</comment>
<dbReference type="RefSeq" id="WP_258730503.1">
    <property type="nucleotide sequence ID" value="NZ_JANTHZ010000001.1"/>
</dbReference>
<keyword evidence="3" id="KW-0648">Protein biosynthesis</keyword>
<dbReference type="GO" id="GO:0006354">
    <property type="term" value="P:DNA-templated transcription elongation"/>
    <property type="evidence" value="ECO:0007669"/>
    <property type="project" value="TreeGrafter"/>
</dbReference>
<dbReference type="GO" id="GO:0003746">
    <property type="term" value="F:translation elongation factor activity"/>
    <property type="evidence" value="ECO:0007669"/>
    <property type="project" value="UniProtKB-KW"/>
</dbReference>
<keyword evidence="3" id="KW-0251">Elongation factor</keyword>
<dbReference type="GO" id="GO:0032784">
    <property type="term" value="P:regulation of DNA-templated transcription elongation"/>
    <property type="evidence" value="ECO:0007669"/>
    <property type="project" value="InterPro"/>
</dbReference>
<evidence type="ECO:0000259" key="2">
    <source>
        <dbReference type="Pfam" id="PF01272"/>
    </source>
</evidence>
<feature type="domain" description="Transcription elongation factor GreA/GreB C-terminal" evidence="2">
    <location>
        <begin position="85"/>
        <end position="150"/>
    </location>
</feature>
<gene>
    <name evidence="3" type="ORF">NVS89_00505</name>
</gene>
<dbReference type="GO" id="GO:0070063">
    <property type="term" value="F:RNA polymerase binding"/>
    <property type="evidence" value="ECO:0007669"/>
    <property type="project" value="InterPro"/>
</dbReference>
<dbReference type="Proteomes" id="UP001151088">
    <property type="component" value="Unassembled WGS sequence"/>
</dbReference>
<dbReference type="Gene3D" id="3.10.50.30">
    <property type="entry name" value="Transcription elongation factor, GreA/GreB, C-terminal domain"/>
    <property type="match status" value="1"/>
</dbReference>
<dbReference type="InterPro" id="IPR023459">
    <property type="entry name" value="Tscrpt_elong_fac_GreA/B_fam"/>
</dbReference>
<dbReference type="EMBL" id="JANTHZ010000001">
    <property type="protein sequence ID" value="MCS0493558.1"/>
    <property type="molecule type" value="Genomic_DNA"/>
</dbReference>
<protein>
    <submittedName>
        <fullName evidence="3">GreA/GreB family elongation factor</fullName>
    </submittedName>
</protein>
<evidence type="ECO:0000313" key="4">
    <source>
        <dbReference type="Proteomes" id="UP001151088"/>
    </source>
</evidence>
<dbReference type="SUPFAM" id="SSF54534">
    <property type="entry name" value="FKBP-like"/>
    <property type="match status" value="1"/>
</dbReference>
<dbReference type="AlphaFoldDB" id="A0A9X2PF89"/>
<evidence type="ECO:0000256" key="1">
    <source>
        <dbReference type="SAM" id="MobiDB-lite"/>
    </source>
</evidence>
<accession>A0A9X2PF89</accession>
<dbReference type="InterPro" id="IPR001437">
    <property type="entry name" value="Tscrpt_elong_fac_GreA/B_C"/>
</dbReference>
<keyword evidence="4" id="KW-1185">Reference proteome</keyword>
<reference evidence="3" key="1">
    <citation type="submission" date="2022-08" db="EMBL/GenBank/DDBJ databases">
        <authorList>
            <person name="Li F."/>
        </authorList>
    </citation>
    <scope>NUCLEOTIDE SEQUENCE</scope>
    <source>
        <strain evidence="3">MQZ15Z-1</strain>
    </source>
</reference>
<name>A0A9X2PF89_9HYPH</name>
<feature type="compositionally biased region" description="Basic and acidic residues" evidence="1">
    <location>
        <begin position="1"/>
        <end position="10"/>
    </location>
</feature>
<organism evidence="3 4">
    <name type="scientific">Ancylobacter mangrovi</name>
    <dbReference type="NCBI Taxonomy" id="2972472"/>
    <lineage>
        <taxon>Bacteria</taxon>
        <taxon>Pseudomonadati</taxon>
        <taxon>Pseudomonadota</taxon>
        <taxon>Alphaproteobacteria</taxon>
        <taxon>Hyphomicrobiales</taxon>
        <taxon>Xanthobacteraceae</taxon>
        <taxon>Ancylobacter</taxon>
    </lineage>
</organism>
<feature type="region of interest" description="Disordered" evidence="1">
    <location>
        <begin position="1"/>
        <end position="20"/>
    </location>
</feature>